<keyword evidence="6" id="KW-0472">Membrane</keyword>
<dbReference type="OMA" id="NGCCAVM"/>
<dbReference type="PANTHER" id="PTHR28189">
    <property type="entry name" value="GUANINE NUCLEOTIDE-BINDING PROTEIN SUBUNIT GAMMA"/>
    <property type="match status" value="1"/>
</dbReference>
<dbReference type="STRING" id="595528.A0A0D2UT43"/>
<comment type="subcellular location">
    <subcellularLocation>
        <location evidence="1">Membrane</location>
        <topology evidence="1">Peripheral membrane protein</topology>
    </subcellularLocation>
</comment>
<dbReference type="GO" id="GO:0007186">
    <property type="term" value="P:G protein-coupled receptor signaling pathway"/>
    <property type="evidence" value="ECO:0007669"/>
    <property type="project" value="InterPro"/>
</dbReference>
<evidence type="ECO:0000259" key="11">
    <source>
        <dbReference type="PROSITE" id="PS50058"/>
    </source>
</evidence>
<protein>
    <recommendedName>
        <fullName evidence="4">Guanine nucleotide-binding protein subunit gamma</fullName>
    </recommendedName>
</protein>
<evidence type="ECO:0000256" key="1">
    <source>
        <dbReference type="ARBA" id="ARBA00004170"/>
    </source>
</evidence>
<evidence type="ECO:0000313" key="13">
    <source>
        <dbReference type="Proteomes" id="UP000008743"/>
    </source>
</evidence>
<proteinExistence type="inferred from homology"/>
<evidence type="ECO:0000256" key="6">
    <source>
        <dbReference type="ARBA" id="ARBA00023136"/>
    </source>
</evidence>
<dbReference type="PROSITE" id="PS50058">
    <property type="entry name" value="G_PROTEIN_GAMMA"/>
    <property type="match status" value="1"/>
</dbReference>
<evidence type="ECO:0000256" key="7">
    <source>
        <dbReference type="ARBA" id="ARBA00023139"/>
    </source>
</evidence>
<keyword evidence="7" id="KW-0564">Palmitate</keyword>
<comment type="subunit">
    <text evidence="3">G proteins are composed of 3 units, alpha, beta and gamma.</text>
</comment>
<keyword evidence="5" id="KW-0488">Methylation</keyword>
<dbReference type="RefSeq" id="XP_004342726.1">
    <property type="nucleotide sequence ID" value="XM_004342677.2"/>
</dbReference>
<keyword evidence="8" id="KW-0807">Transducer</keyword>
<comment type="similarity">
    <text evidence="2">Belongs to the G protein gamma family.</text>
</comment>
<dbReference type="Proteomes" id="UP000008743">
    <property type="component" value="Unassembled WGS sequence"/>
</dbReference>
<gene>
    <name evidence="12" type="ORF">CAOG_008125</name>
</gene>
<evidence type="ECO:0000256" key="8">
    <source>
        <dbReference type="ARBA" id="ARBA00023224"/>
    </source>
</evidence>
<dbReference type="InterPro" id="IPR015898">
    <property type="entry name" value="G-protein_gamma-like_dom"/>
</dbReference>
<dbReference type="OrthoDB" id="19232at2759"/>
<dbReference type="InParanoid" id="A0A0D2UT43"/>
<dbReference type="SUPFAM" id="SSF48670">
    <property type="entry name" value="Transducin (heterotrimeric G protein), gamma chain"/>
    <property type="match status" value="1"/>
</dbReference>
<keyword evidence="13" id="KW-1185">Reference proteome</keyword>
<feature type="domain" description="G protein gamma" evidence="11">
    <location>
        <begin position="9"/>
        <end position="71"/>
    </location>
</feature>
<keyword evidence="10" id="KW-0636">Prenylation</keyword>
<organism evidence="12 13">
    <name type="scientific">Capsaspora owczarzaki (strain ATCC 30864)</name>
    <dbReference type="NCBI Taxonomy" id="595528"/>
    <lineage>
        <taxon>Eukaryota</taxon>
        <taxon>Filasterea</taxon>
        <taxon>Capsaspora</taxon>
    </lineage>
</organism>
<dbReference type="Pfam" id="PF00631">
    <property type="entry name" value="G-gamma"/>
    <property type="match status" value="1"/>
</dbReference>
<evidence type="ECO:0000256" key="3">
    <source>
        <dbReference type="ARBA" id="ARBA00011581"/>
    </source>
</evidence>
<dbReference type="InterPro" id="IPR036284">
    <property type="entry name" value="GGL_sf"/>
</dbReference>
<keyword evidence="9" id="KW-0449">Lipoprotein</keyword>
<accession>A0A0D2UT43</accession>
<dbReference type="AlphaFoldDB" id="A0A0D2UT43"/>
<evidence type="ECO:0000256" key="10">
    <source>
        <dbReference type="ARBA" id="ARBA00023289"/>
    </source>
</evidence>
<dbReference type="InterPro" id="IPR041848">
    <property type="entry name" value="Ste18_fungal"/>
</dbReference>
<dbReference type="SMART" id="SM01224">
    <property type="entry name" value="G_gamma"/>
    <property type="match status" value="1"/>
</dbReference>
<evidence type="ECO:0000256" key="9">
    <source>
        <dbReference type="ARBA" id="ARBA00023288"/>
    </source>
</evidence>
<dbReference type="GO" id="GO:0005834">
    <property type="term" value="C:heterotrimeric G-protein complex"/>
    <property type="evidence" value="ECO:0007669"/>
    <property type="project" value="TreeGrafter"/>
</dbReference>
<dbReference type="eggNOG" id="ENOG502SEBU">
    <property type="taxonomic scope" value="Eukaryota"/>
</dbReference>
<evidence type="ECO:0000256" key="2">
    <source>
        <dbReference type="ARBA" id="ARBA00007431"/>
    </source>
</evidence>
<name>A0A0D2UT43_CAPO3</name>
<reference evidence="13" key="1">
    <citation type="submission" date="2011-02" db="EMBL/GenBank/DDBJ databases">
        <title>The Genome Sequence of Capsaspora owczarzaki ATCC 30864.</title>
        <authorList>
            <person name="Russ C."/>
            <person name="Cuomo C."/>
            <person name="Burger G."/>
            <person name="Gray M.W."/>
            <person name="Holland P.W.H."/>
            <person name="King N."/>
            <person name="Lang F.B.F."/>
            <person name="Roger A.J."/>
            <person name="Ruiz-Trillo I."/>
            <person name="Young S.K."/>
            <person name="Zeng Q."/>
            <person name="Gargeya S."/>
            <person name="Alvarado L."/>
            <person name="Berlin A."/>
            <person name="Chapman S.B."/>
            <person name="Chen Z."/>
            <person name="Freedman E."/>
            <person name="Gellesch M."/>
            <person name="Goldberg J."/>
            <person name="Griggs A."/>
            <person name="Gujja S."/>
            <person name="Heilman E."/>
            <person name="Heiman D."/>
            <person name="Howarth C."/>
            <person name="Mehta T."/>
            <person name="Neiman D."/>
            <person name="Pearson M."/>
            <person name="Roberts A."/>
            <person name="Saif S."/>
            <person name="Shea T."/>
            <person name="Shenoy N."/>
            <person name="Sisk P."/>
            <person name="Stolte C."/>
            <person name="Sykes S."/>
            <person name="White J."/>
            <person name="Yandava C."/>
            <person name="Haas B."/>
            <person name="Nusbaum C."/>
            <person name="Birren B."/>
        </authorList>
    </citation>
    <scope>NUCLEOTIDE SEQUENCE</scope>
    <source>
        <strain evidence="13">ATCC 30864</strain>
    </source>
</reference>
<dbReference type="EMBL" id="KE346376">
    <property type="protein sequence ID" value="KJE98106.1"/>
    <property type="molecule type" value="Genomic_DNA"/>
</dbReference>
<evidence type="ECO:0000256" key="4">
    <source>
        <dbReference type="ARBA" id="ARBA00016111"/>
    </source>
</evidence>
<dbReference type="GO" id="GO:0031681">
    <property type="term" value="F:G-protein beta-subunit binding"/>
    <property type="evidence" value="ECO:0007669"/>
    <property type="project" value="InterPro"/>
</dbReference>
<dbReference type="Gene3D" id="4.10.260.10">
    <property type="entry name" value="Transducin (heterotrimeric G protein), gamma chain"/>
    <property type="match status" value="1"/>
</dbReference>
<sequence length="71" mass="8098">MVDQKTERMKKTVDALSAELKFNRIKVSEAAKLLKDYCKDTKDPLIPSIWGRLDDKENPYAKDKGKGCLVL</sequence>
<dbReference type="PANTHER" id="PTHR28189:SF1">
    <property type="entry name" value="GUANINE NUCLEOTIDE-BINDING PROTEIN SUBUNIT GAMMA"/>
    <property type="match status" value="1"/>
</dbReference>
<dbReference type="SMART" id="SM00224">
    <property type="entry name" value="GGL"/>
    <property type="match status" value="1"/>
</dbReference>
<dbReference type="FunFam" id="4.10.260.10:FF:000003">
    <property type="entry name" value="G-protein complex gamma subunit Ste18/GpgA"/>
    <property type="match status" value="1"/>
</dbReference>
<evidence type="ECO:0000313" key="12">
    <source>
        <dbReference type="EMBL" id="KJE98106.1"/>
    </source>
</evidence>
<dbReference type="PhylomeDB" id="A0A0D2UT43"/>
<evidence type="ECO:0000256" key="5">
    <source>
        <dbReference type="ARBA" id="ARBA00022481"/>
    </source>
</evidence>